<dbReference type="InterPro" id="IPR005467">
    <property type="entry name" value="His_kinase_dom"/>
</dbReference>
<dbReference type="Pfam" id="PF02518">
    <property type="entry name" value="HATPase_c"/>
    <property type="match status" value="1"/>
</dbReference>
<dbReference type="SMART" id="SM00086">
    <property type="entry name" value="PAC"/>
    <property type="match status" value="4"/>
</dbReference>
<dbReference type="InterPro" id="IPR013656">
    <property type="entry name" value="PAS_4"/>
</dbReference>
<dbReference type="CDD" id="cd00082">
    <property type="entry name" value="HisKA"/>
    <property type="match status" value="1"/>
</dbReference>
<dbReference type="InterPro" id="IPR035965">
    <property type="entry name" value="PAS-like_dom_sf"/>
</dbReference>
<feature type="domain" description="Histidine kinase" evidence="6">
    <location>
        <begin position="672"/>
        <end position="888"/>
    </location>
</feature>
<dbReference type="SMART" id="SM00387">
    <property type="entry name" value="HATPase_c"/>
    <property type="match status" value="1"/>
</dbReference>
<name>A0ABS5VSW7_9BACT</name>
<accession>A0ABS5VSW7</accession>
<dbReference type="RefSeq" id="WP_254154084.1">
    <property type="nucleotide sequence ID" value="NZ_JAHESD010000025.1"/>
</dbReference>
<dbReference type="InterPro" id="IPR003661">
    <property type="entry name" value="HisK_dim/P_dom"/>
</dbReference>
<dbReference type="InterPro" id="IPR052162">
    <property type="entry name" value="Sensor_kinase/Photoreceptor"/>
</dbReference>
<evidence type="ECO:0000256" key="4">
    <source>
        <dbReference type="ARBA" id="ARBA00022679"/>
    </source>
</evidence>
<feature type="domain" description="PAC" evidence="8">
    <location>
        <begin position="472"/>
        <end position="527"/>
    </location>
</feature>
<sequence length="888" mass="101862">MGGEKKLNHSIFEKRFKNLFAEAPFSAALLSGDDFIIEMVNEESLKLWGKDNDIIGKPFLQAMPEMIDQLVFKKLQESYRSGETYEGKEHIAYLREGETVKKVYVNFTLKPIRDDDAKITSILAVGYDVTDQVTARQKLEASEARVRLIIDSVGLGTFEKDLLTDETTASPRFNSIFGYTSTVPHEEYQNRIHPEDTTIRDEAQREALVTGKLFYEARLLFPDHTTRWIKINGLFLYDEEKKPIRLIGTALDITEEKLSLLKLQESEERFRTLITETPEVGAGLYIGRELRIQYVNDVMLKFWNKDQSIIGKTMGEVLPIPEGQPFLDQFAKVFDSGEAVIGKEEKAYLEVNGKTQPTYFNYTYKPLRNHSGDIYAIHHMAVDVTAQVENKLALIESEESVRRLFTQTPVGLGVFKGRELIIEMINPSLLTYCNAKYDEVINKPLWQALPELKEQGLDKIAQQVFETGVPFTSPETTISFKRNGITESLIVYFGLQPQKDSHGNIVGLLVIANDITDLVIARKKVEKNEMRLQDLANSMPQVVWIAEADGRVTYYNGQVTTFGGVKKEGDTWIWEGTVHPEDSDRTTKAWRKAIQDITYYQVEHRILMNDGSYRWHLSRAFPYEREEGIRWYGTATDVHDQKILEMNLENIVRERTSELERSNEDLQQFAHVASHDLKEPVRKIKTFAFKLQDEFKKELNDRGNNFINKIIRSADRMYSMINGVLKYASMPHATSAFESVDLNNVIKNITNDLEILIEEKNAKIFYTNLPIVHAIPDLIHQLFYNLINNSLKFSKASVPSEIQLQCTEVTIEEKEFYRITVSDNGIGFEDHYAEQVFQTFFRLNSKDKYEGSGLGLALCKKIVERHHGFISATGEQDKGSEFIITLPK</sequence>
<dbReference type="InterPro" id="IPR036097">
    <property type="entry name" value="HisK_dim/P_sf"/>
</dbReference>
<dbReference type="InterPro" id="IPR003594">
    <property type="entry name" value="HATPase_dom"/>
</dbReference>
<gene>
    <name evidence="9" type="ORF">KK060_12590</name>
</gene>
<dbReference type="Pfam" id="PF08447">
    <property type="entry name" value="PAS_3"/>
    <property type="match status" value="2"/>
</dbReference>
<dbReference type="InterPro" id="IPR001610">
    <property type="entry name" value="PAC"/>
</dbReference>
<protein>
    <recommendedName>
        <fullName evidence="2">histidine kinase</fullName>
        <ecNumber evidence="2">2.7.13.3</ecNumber>
    </recommendedName>
</protein>
<dbReference type="EC" id="2.7.13.3" evidence="2"/>
<feature type="domain" description="PAC" evidence="8">
    <location>
        <begin position="85"/>
        <end position="141"/>
    </location>
</feature>
<evidence type="ECO:0000259" key="6">
    <source>
        <dbReference type="PROSITE" id="PS50109"/>
    </source>
</evidence>
<dbReference type="SMART" id="SM00388">
    <property type="entry name" value="HisKA"/>
    <property type="match status" value="1"/>
</dbReference>
<dbReference type="SUPFAM" id="SSF55874">
    <property type="entry name" value="ATPase domain of HSP90 chaperone/DNA topoisomerase II/histidine kinase"/>
    <property type="match status" value="1"/>
</dbReference>
<dbReference type="PRINTS" id="PR00344">
    <property type="entry name" value="BCTRLSENSOR"/>
</dbReference>
<dbReference type="SMART" id="SM00091">
    <property type="entry name" value="PAS"/>
    <property type="match status" value="5"/>
</dbReference>
<evidence type="ECO:0000259" key="8">
    <source>
        <dbReference type="PROSITE" id="PS50113"/>
    </source>
</evidence>
<dbReference type="Pfam" id="PF00512">
    <property type="entry name" value="HisKA"/>
    <property type="match status" value="1"/>
</dbReference>
<evidence type="ECO:0000313" key="9">
    <source>
        <dbReference type="EMBL" id="MBT1704123.1"/>
    </source>
</evidence>
<dbReference type="PROSITE" id="PS50113">
    <property type="entry name" value="PAC"/>
    <property type="match status" value="4"/>
</dbReference>
<dbReference type="InterPro" id="IPR000700">
    <property type="entry name" value="PAS-assoc_C"/>
</dbReference>
<evidence type="ECO:0000256" key="5">
    <source>
        <dbReference type="ARBA" id="ARBA00022777"/>
    </source>
</evidence>
<evidence type="ECO:0000256" key="1">
    <source>
        <dbReference type="ARBA" id="ARBA00000085"/>
    </source>
</evidence>
<dbReference type="PANTHER" id="PTHR43304:SF1">
    <property type="entry name" value="PAC DOMAIN-CONTAINING PROTEIN"/>
    <property type="match status" value="1"/>
</dbReference>
<keyword evidence="5" id="KW-0418">Kinase</keyword>
<keyword evidence="4" id="KW-0808">Transferase</keyword>
<dbReference type="PROSITE" id="PS50112">
    <property type="entry name" value="PAS"/>
    <property type="match status" value="1"/>
</dbReference>
<comment type="catalytic activity">
    <reaction evidence="1">
        <text>ATP + protein L-histidine = ADP + protein N-phospho-L-histidine.</text>
        <dbReference type="EC" id="2.7.13.3"/>
    </reaction>
</comment>
<feature type="domain" description="PAC" evidence="8">
    <location>
        <begin position="213"/>
        <end position="265"/>
    </location>
</feature>
<dbReference type="InterPro" id="IPR000014">
    <property type="entry name" value="PAS"/>
</dbReference>
<dbReference type="Proteomes" id="UP000772618">
    <property type="component" value="Unassembled WGS sequence"/>
</dbReference>
<dbReference type="Gene3D" id="3.30.565.10">
    <property type="entry name" value="Histidine kinase-like ATPase, C-terminal domain"/>
    <property type="match status" value="1"/>
</dbReference>
<dbReference type="PANTHER" id="PTHR43304">
    <property type="entry name" value="PHYTOCHROME-LIKE PROTEIN CPH1"/>
    <property type="match status" value="1"/>
</dbReference>
<organism evidence="9 10">
    <name type="scientific">Chryseosolibacter indicus</name>
    <dbReference type="NCBI Taxonomy" id="2782351"/>
    <lineage>
        <taxon>Bacteria</taxon>
        <taxon>Pseudomonadati</taxon>
        <taxon>Bacteroidota</taxon>
        <taxon>Cytophagia</taxon>
        <taxon>Cytophagales</taxon>
        <taxon>Chryseotaleaceae</taxon>
        <taxon>Chryseosolibacter</taxon>
    </lineage>
</organism>
<dbReference type="InterPro" id="IPR004358">
    <property type="entry name" value="Sig_transdc_His_kin-like_C"/>
</dbReference>
<dbReference type="Pfam" id="PF13426">
    <property type="entry name" value="PAS_9"/>
    <property type="match status" value="1"/>
</dbReference>
<dbReference type="SUPFAM" id="SSF55785">
    <property type="entry name" value="PYP-like sensor domain (PAS domain)"/>
    <property type="match status" value="5"/>
</dbReference>
<feature type="domain" description="PAC" evidence="8">
    <location>
        <begin position="600"/>
        <end position="650"/>
    </location>
</feature>
<dbReference type="NCBIfam" id="TIGR00229">
    <property type="entry name" value="sensory_box"/>
    <property type="match status" value="3"/>
</dbReference>
<dbReference type="Gene3D" id="3.30.450.20">
    <property type="entry name" value="PAS domain"/>
    <property type="match status" value="5"/>
</dbReference>
<dbReference type="InterPro" id="IPR013655">
    <property type="entry name" value="PAS_fold_3"/>
</dbReference>
<dbReference type="PROSITE" id="PS50109">
    <property type="entry name" value="HIS_KIN"/>
    <property type="match status" value="1"/>
</dbReference>
<feature type="domain" description="PAS" evidence="7">
    <location>
        <begin position="528"/>
        <end position="597"/>
    </location>
</feature>
<dbReference type="CDD" id="cd00130">
    <property type="entry name" value="PAS"/>
    <property type="match status" value="2"/>
</dbReference>
<keyword evidence="3" id="KW-0597">Phosphoprotein</keyword>
<comment type="caution">
    <text evidence="9">The sequence shown here is derived from an EMBL/GenBank/DDBJ whole genome shotgun (WGS) entry which is preliminary data.</text>
</comment>
<evidence type="ECO:0000256" key="2">
    <source>
        <dbReference type="ARBA" id="ARBA00012438"/>
    </source>
</evidence>
<dbReference type="Gene3D" id="2.10.70.100">
    <property type="match status" value="1"/>
</dbReference>
<reference evidence="9 10" key="1">
    <citation type="submission" date="2021-05" db="EMBL/GenBank/DDBJ databases">
        <title>A Polyphasic approach of four new species of the genus Ohtaekwangia: Ohtaekwangia histidinii sp. nov., Ohtaekwangia cretensis sp. nov., Ohtaekwangia indiensis sp. nov., Ohtaekwangia reichenbachii sp. nov. from diverse environment.</title>
        <authorList>
            <person name="Octaviana S."/>
        </authorList>
    </citation>
    <scope>NUCLEOTIDE SEQUENCE [LARGE SCALE GENOMIC DNA]</scope>
    <source>
        <strain evidence="9 10">PWU20</strain>
    </source>
</reference>
<evidence type="ECO:0000256" key="3">
    <source>
        <dbReference type="ARBA" id="ARBA00022553"/>
    </source>
</evidence>
<dbReference type="Gene3D" id="1.10.287.130">
    <property type="match status" value="1"/>
</dbReference>
<dbReference type="Pfam" id="PF08448">
    <property type="entry name" value="PAS_4"/>
    <property type="match status" value="2"/>
</dbReference>
<dbReference type="EMBL" id="JAHESD010000025">
    <property type="protein sequence ID" value="MBT1704123.1"/>
    <property type="molecule type" value="Genomic_DNA"/>
</dbReference>
<keyword evidence="10" id="KW-1185">Reference proteome</keyword>
<dbReference type="SUPFAM" id="SSF47384">
    <property type="entry name" value="Homodimeric domain of signal transducing histidine kinase"/>
    <property type="match status" value="1"/>
</dbReference>
<dbReference type="InterPro" id="IPR036890">
    <property type="entry name" value="HATPase_C_sf"/>
</dbReference>
<evidence type="ECO:0000313" key="10">
    <source>
        <dbReference type="Proteomes" id="UP000772618"/>
    </source>
</evidence>
<evidence type="ECO:0000259" key="7">
    <source>
        <dbReference type="PROSITE" id="PS50112"/>
    </source>
</evidence>
<proteinExistence type="predicted"/>